<organism evidence="1 2">
    <name type="scientific">Porites evermanni</name>
    <dbReference type="NCBI Taxonomy" id="104178"/>
    <lineage>
        <taxon>Eukaryota</taxon>
        <taxon>Metazoa</taxon>
        <taxon>Cnidaria</taxon>
        <taxon>Anthozoa</taxon>
        <taxon>Hexacorallia</taxon>
        <taxon>Scleractinia</taxon>
        <taxon>Fungiina</taxon>
        <taxon>Poritidae</taxon>
        <taxon>Porites</taxon>
    </lineage>
</organism>
<keyword evidence="2" id="KW-1185">Reference proteome</keyword>
<proteinExistence type="predicted"/>
<feature type="non-terminal residue" evidence="1">
    <location>
        <position position="1"/>
    </location>
</feature>
<sequence length="61" mass="7095">VGTRLETRLCSAEVNYQTRCHNTHEVHVLKCRVFRIGGPPKVFTFRHMFVDSILLRTNGPR</sequence>
<evidence type="ECO:0000313" key="1">
    <source>
        <dbReference type="EMBL" id="CAH3180085.1"/>
    </source>
</evidence>
<gene>
    <name evidence="1" type="ORF">PEVE_00012741</name>
</gene>
<evidence type="ECO:0000313" key="2">
    <source>
        <dbReference type="Proteomes" id="UP001159427"/>
    </source>
</evidence>
<dbReference type="EMBL" id="CALNXI010001940">
    <property type="protein sequence ID" value="CAH3180085.1"/>
    <property type="molecule type" value="Genomic_DNA"/>
</dbReference>
<reference evidence="1 2" key="1">
    <citation type="submission" date="2022-05" db="EMBL/GenBank/DDBJ databases">
        <authorList>
            <consortium name="Genoscope - CEA"/>
            <person name="William W."/>
        </authorList>
    </citation>
    <scope>NUCLEOTIDE SEQUENCE [LARGE SCALE GENOMIC DNA]</scope>
</reference>
<accession>A0ABN8RPM1</accession>
<dbReference type="Proteomes" id="UP001159427">
    <property type="component" value="Unassembled WGS sequence"/>
</dbReference>
<protein>
    <submittedName>
        <fullName evidence="1">Uncharacterized protein</fullName>
    </submittedName>
</protein>
<comment type="caution">
    <text evidence="1">The sequence shown here is derived from an EMBL/GenBank/DDBJ whole genome shotgun (WGS) entry which is preliminary data.</text>
</comment>
<name>A0ABN8RPM1_9CNID</name>